<dbReference type="Proteomes" id="UP000751190">
    <property type="component" value="Unassembled WGS sequence"/>
</dbReference>
<dbReference type="AlphaFoldDB" id="A0A7R9UXK8"/>
<dbReference type="EMBL" id="HBEB01019952">
    <property type="protein sequence ID" value="CAD8278638.1"/>
    <property type="molecule type" value="Transcribed_RNA"/>
</dbReference>
<accession>A0A7R9UXK8</accession>
<reference evidence="2" key="2">
    <citation type="submission" date="2021-05" db="EMBL/GenBank/DDBJ databases">
        <title>The genome of the haptophyte Pavlova lutheri (Diacronema luteri, Pavlovales) - a model for lipid biosynthesis in eukaryotic algae.</title>
        <authorList>
            <person name="Hulatt C.J."/>
            <person name="Posewitz M.C."/>
        </authorList>
    </citation>
    <scope>NUCLEOTIDE SEQUENCE</scope>
    <source>
        <strain evidence="2">NIVA-4/92</strain>
    </source>
</reference>
<proteinExistence type="predicted"/>
<sequence length="137" mass="14878">MGGPLALVSRLLGDIRSIDELVYRAIVDLQLHIHRQSLLFTEVARALLPGGAGVQSTVAVLIAVRVAASLFSMTMAAFDEQMGMRADAQLALARPTTRRRAGASAHRLFRIGMALIEDDDLDVHPDDELDELDDMLG</sequence>
<evidence type="ECO:0000313" key="3">
    <source>
        <dbReference type="Proteomes" id="UP000751190"/>
    </source>
</evidence>
<name>A0A7R9UXK8_DIALT</name>
<organism evidence="1">
    <name type="scientific">Diacronema lutheri</name>
    <name type="common">Unicellular marine alga</name>
    <name type="synonym">Monochrysis lutheri</name>
    <dbReference type="NCBI Taxonomy" id="2081491"/>
    <lineage>
        <taxon>Eukaryota</taxon>
        <taxon>Haptista</taxon>
        <taxon>Haptophyta</taxon>
        <taxon>Pavlovophyceae</taxon>
        <taxon>Pavlovales</taxon>
        <taxon>Pavlovaceae</taxon>
        <taxon>Diacronema</taxon>
    </lineage>
</organism>
<evidence type="ECO:0000313" key="1">
    <source>
        <dbReference type="EMBL" id="CAD8278638.1"/>
    </source>
</evidence>
<evidence type="ECO:0000313" key="2">
    <source>
        <dbReference type="EMBL" id="KAG8464200.1"/>
    </source>
</evidence>
<gene>
    <name evidence="2" type="ORF">KFE25_003263</name>
    <name evidence="1" type="ORF">PLUT1463_LOCUS12955</name>
</gene>
<protein>
    <submittedName>
        <fullName evidence="1">Uncharacterized protein</fullName>
    </submittedName>
</protein>
<reference evidence="1" key="1">
    <citation type="submission" date="2021-01" db="EMBL/GenBank/DDBJ databases">
        <authorList>
            <person name="Corre E."/>
            <person name="Pelletier E."/>
            <person name="Niang G."/>
            <person name="Scheremetjew M."/>
            <person name="Finn R."/>
            <person name="Kale V."/>
            <person name="Holt S."/>
            <person name="Cochrane G."/>
            <person name="Meng A."/>
            <person name="Brown T."/>
            <person name="Cohen L."/>
        </authorList>
    </citation>
    <scope>NUCLEOTIDE SEQUENCE</scope>
    <source>
        <strain evidence="1">RCC1537</strain>
    </source>
</reference>
<keyword evidence="3" id="KW-1185">Reference proteome</keyword>
<dbReference type="EMBL" id="JAGTXO010000013">
    <property type="protein sequence ID" value="KAG8464200.1"/>
    <property type="molecule type" value="Genomic_DNA"/>
</dbReference>